<comment type="caution">
    <text evidence="1">The sequence shown here is derived from an EMBL/GenBank/DDBJ whole genome shotgun (WGS) entry which is preliminary data.</text>
</comment>
<dbReference type="AlphaFoldDB" id="A0A1G2HT98"/>
<dbReference type="EMBL" id="MHOP01000017">
    <property type="protein sequence ID" value="OGZ65707.1"/>
    <property type="molecule type" value="Genomic_DNA"/>
</dbReference>
<proteinExistence type="predicted"/>
<name>A0A1G2HT98_9BACT</name>
<reference evidence="1 2" key="1">
    <citation type="journal article" date="2016" name="Nat. Commun.">
        <title>Thousands of microbial genomes shed light on interconnected biogeochemical processes in an aquifer system.</title>
        <authorList>
            <person name="Anantharaman K."/>
            <person name="Brown C.T."/>
            <person name="Hug L.A."/>
            <person name="Sharon I."/>
            <person name="Castelle C.J."/>
            <person name="Probst A.J."/>
            <person name="Thomas B.C."/>
            <person name="Singh A."/>
            <person name="Wilkins M.J."/>
            <person name="Karaoz U."/>
            <person name="Brodie E.L."/>
            <person name="Williams K.H."/>
            <person name="Hubbard S.S."/>
            <person name="Banfield J.F."/>
        </authorList>
    </citation>
    <scope>NUCLEOTIDE SEQUENCE [LARGE SCALE GENOMIC DNA]</scope>
</reference>
<sequence>MVRNLPRLTNIRPCQAFFREEAVTGVRLPATAHFLLFLKIIFLGTDNNLNKRLILFLQPDAKEEVELVKSSWLIER</sequence>
<evidence type="ECO:0000313" key="2">
    <source>
        <dbReference type="Proteomes" id="UP000178774"/>
    </source>
</evidence>
<accession>A0A1G2HT98</accession>
<dbReference type="Proteomes" id="UP000178774">
    <property type="component" value="Unassembled WGS sequence"/>
</dbReference>
<evidence type="ECO:0000313" key="1">
    <source>
        <dbReference type="EMBL" id="OGZ65707.1"/>
    </source>
</evidence>
<gene>
    <name evidence="1" type="ORF">A2822_04950</name>
</gene>
<organism evidence="1 2">
    <name type="scientific">Candidatus Staskawiczbacteria bacterium RIFCSPHIGHO2_01_FULL_41_41</name>
    <dbReference type="NCBI Taxonomy" id="1802203"/>
    <lineage>
        <taxon>Bacteria</taxon>
        <taxon>Candidatus Staskawicziibacteriota</taxon>
    </lineage>
</organism>
<protein>
    <submittedName>
        <fullName evidence="1">Uncharacterized protein</fullName>
    </submittedName>
</protein>